<name>A0A1G9Q086_9SPHI</name>
<proteinExistence type="predicted"/>
<protein>
    <submittedName>
        <fullName evidence="1">Uncharacterized protein</fullName>
    </submittedName>
</protein>
<gene>
    <name evidence="1" type="ORF">SAMN05421813_10564</name>
</gene>
<dbReference type="RefSeq" id="WP_090701303.1">
    <property type="nucleotide sequence ID" value="NZ_FNHH01000005.1"/>
</dbReference>
<accession>A0A1G9Q086</accession>
<reference evidence="2" key="1">
    <citation type="submission" date="2016-10" db="EMBL/GenBank/DDBJ databases">
        <authorList>
            <person name="Varghese N."/>
            <person name="Submissions S."/>
        </authorList>
    </citation>
    <scope>NUCLEOTIDE SEQUENCE [LARGE SCALE GENOMIC DNA]</scope>
    <source>
        <strain evidence="2">DSM 24536</strain>
    </source>
</reference>
<dbReference type="AlphaFoldDB" id="A0A1G9Q086"/>
<dbReference type="EMBL" id="FNHH01000005">
    <property type="protein sequence ID" value="SDM04416.1"/>
    <property type="molecule type" value="Genomic_DNA"/>
</dbReference>
<sequence>MEIKQVITNPINYLLAVLVMIFSNSCTNNVQNKEVLPSKTDSVRTIEGKPSSSFKDTIKIGFPAAVFFNTDKLQSEKYIETNGKQVFESIQHDCFYQMKYSRGILKKYYPEIKVTELINARYLRFNTANSGYIIIDLNKYDLCGMFISDGQKAPIVVDMTNVETQLGFYFSKK</sequence>
<evidence type="ECO:0000313" key="2">
    <source>
        <dbReference type="Proteomes" id="UP000199226"/>
    </source>
</evidence>
<dbReference type="OrthoDB" id="661499at2"/>
<dbReference type="Proteomes" id="UP000199226">
    <property type="component" value="Unassembled WGS sequence"/>
</dbReference>
<keyword evidence="2" id="KW-1185">Reference proteome</keyword>
<organism evidence="1 2">
    <name type="scientific">Daejeonella rubra</name>
    <dbReference type="NCBI Taxonomy" id="990371"/>
    <lineage>
        <taxon>Bacteria</taxon>
        <taxon>Pseudomonadati</taxon>
        <taxon>Bacteroidota</taxon>
        <taxon>Sphingobacteriia</taxon>
        <taxon>Sphingobacteriales</taxon>
        <taxon>Sphingobacteriaceae</taxon>
        <taxon>Daejeonella</taxon>
    </lineage>
</organism>
<evidence type="ECO:0000313" key="1">
    <source>
        <dbReference type="EMBL" id="SDM04416.1"/>
    </source>
</evidence>
<dbReference type="STRING" id="990371.SAMN05421813_10564"/>